<organism evidence="2 3">
    <name type="scientific">Croceibacterium salegens</name>
    <dbReference type="NCBI Taxonomy" id="1737568"/>
    <lineage>
        <taxon>Bacteria</taxon>
        <taxon>Pseudomonadati</taxon>
        <taxon>Pseudomonadota</taxon>
        <taxon>Alphaproteobacteria</taxon>
        <taxon>Sphingomonadales</taxon>
        <taxon>Erythrobacteraceae</taxon>
        <taxon>Croceibacterium</taxon>
    </lineage>
</organism>
<dbReference type="Proteomes" id="UP000433652">
    <property type="component" value="Unassembled WGS sequence"/>
</dbReference>
<proteinExistence type="predicted"/>
<evidence type="ECO:0000256" key="1">
    <source>
        <dbReference type="SAM" id="MobiDB-lite"/>
    </source>
</evidence>
<dbReference type="EMBL" id="WTYM01000022">
    <property type="protein sequence ID" value="MXO58231.1"/>
    <property type="molecule type" value="Genomic_DNA"/>
</dbReference>
<feature type="region of interest" description="Disordered" evidence="1">
    <location>
        <begin position="66"/>
        <end position="87"/>
    </location>
</feature>
<sequence>MDLNELLRRHQLAIMAADGSVERGDRDVYLAIARIYAGRIRDLQLTLGLPRNAWPNGATIVLAARHVEPPRPGPDSNGRAPPETDGL</sequence>
<dbReference type="OrthoDB" id="7474829at2"/>
<dbReference type="RefSeq" id="WP_159791517.1">
    <property type="nucleotide sequence ID" value="NZ_WTYM01000022.1"/>
</dbReference>
<comment type="caution">
    <text evidence="2">The sequence shown here is derived from an EMBL/GenBank/DDBJ whole genome shotgun (WGS) entry which is preliminary data.</text>
</comment>
<evidence type="ECO:0000313" key="2">
    <source>
        <dbReference type="EMBL" id="MXO58231.1"/>
    </source>
</evidence>
<gene>
    <name evidence="2" type="ORF">GRI89_01555</name>
</gene>
<reference evidence="2 3" key="1">
    <citation type="submission" date="2019-12" db="EMBL/GenBank/DDBJ databases">
        <title>Genomic-based taxomic classification of the family Erythrobacteraceae.</title>
        <authorList>
            <person name="Xu L."/>
        </authorList>
    </citation>
    <scope>NUCLEOTIDE SEQUENCE [LARGE SCALE GENOMIC DNA]</scope>
    <source>
        <strain evidence="2 3">MCCC 1K01500</strain>
    </source>
</reference>
<accession>A0A6I4SQL2</accession>
<name>A0A6I4SQL2_9SPHN</name>
<protein>
    <submittedName>
        <fullName evidence="2">Uncharacterized protein</fullName>
    </submittedName>
</protein>
<evidence type="ECO:0000313" key="3">
    <source>
        <dbReference type="Proteomes" id="UP000433652"/>
    </source>
</evidence>
<keyword evidence="3" id="KW-1185">Reference proteome</keyword>
<dbReference type="AlphaFoldDB" id="A0A6I4SQL2"/>